<evidence type="ECO:0000256" key="17">
    <source>
        <dbReference type="PIRSR" id="PIRSR000137-2"/>
    </source>
</evidence>
<dbReference type="InterPro" id="IPR027424">
    <property type="entry name" value="Glucose_Oxidase_domain_2"/>
</dbReference>
<keyword evidence="19" id="KW-0732">Signal</keyword>
<feature type="domain" description="Glucose-methanol-choline oxidoreductase C-terminal" evidence="21">
    <location>
        <begin position="491"/>
        <end position="625"/>
    </location>
</feature>
<evidence type="ECO:0000313" key="22">
    <source>
        <dbReference type="EMBL" id="KAF5327281.1"/>
    </source>
</evidence>
<comment type="subunit">
    <text evidence="4">Monomer.</text>
</comment>
<gene>
    <name evidence="22" type="ORF">D9619_004034</name>
</gene>
<dbReference type="InterPro" id="IPR012132">
    <property type="entry name" value="GMC_OxRdtase"/>
</dbReference>
<evidence type="ECO:0000256" key="19">
    <source>
        <dbReference type="SAM" id="SignalP"/>
    </source>
</evidence>
<dbReference type="InterPro" id="IPR000172">
    <property type="entry name" value="GMC_OxRdtase_N"/>
</dbReference>
<feature type="signal peptide" evidence="19">
    <location>
        <begin position="1"/>
        <end position="20"/>
    </location>
</feature>
<evidence type="ECO:0000256" key="9">
    <source>
        <dbReference type="ARBA" id="ARBA00023002"/>
    </source>
</evidence>
<proteinExistence type="inferred from homology"/>
<dbReference type="PANTHER" id="PTHR11552:SF218">
    <property type="entry name" value="GLUCOSE-METHANOL-CHOLINE OXIDOREDUCTASE N-TERMINAL DOMAIN-CONTAINING PROTEIN"/>
    <property type="match status" value="1"/>
</dbReference>
<dbReference type="SUPFAM" id="SSF54373">
    <property type="entry name" value="FAD-linked reductases, C-terminal domain"/>
    <property type="match status" value="1"/>
</dbReference>
<evidence type="ECO:0000259" key="20">
    <source>
        <dbReference type="Pfam" id="PF00732"/>
    </source>
</evidence>
<evidence type="ECO:0000256" key="12">
    <source>
        <dbReference type="ARBA" id="ARBA00034010"/>
    </source>
</evidence>
<evidence type="ECO:0000256" key="13">
    <source>
        <dbReference type="ARBA" id="ARBA00034029"/>
    </source>
</evidence>
<dbReference type="GO" id="GO:0050660">
    <property type="term" value="F:flavin adenine dinucleotide binding"/>
    <property type="evidence" value="ECO:0007669"/>
    <property type="project" value="InterPro"/>
</dbReference>
<dbReference type="PIRSF" id="PIRSF000137">
    <property type="entry name" value="Alcohol_oxidase"/>
    <property type="match status" value="1"/>
</dbReference>
<feature type="compositionally biased region" description="Low complexity" evidence="18">
    <location>
        <begin position="640"/>
        <end position="666"/>
    </location>
</feature>
<dbReference type="InterPro" id="IPR036188">
    <property type="entry name" value="FAD/NAD-bd_sf"/>
</dbReference>
<evidence type="ECO:0000256" key="16">
    <source>
        <dbReference type="PIRSR" id="PIRSR000137-1"/>
    </source>
</evidence>
<evidence type="ECO:0000256" key="5">
    <source>
        <dbReference type="ARBA" id="ARBA00013177"/>
    </source>
</evidence>
<dbReference type="OrthoDB" id="269227at2759"/>
<comment type="function">
    <text evidence="10">Catalyzes the single-oxidation or sequential double oxidation reaction of carbohydrates primarily at carbon-2 and/or carbon-3 with the concomitant reduction of the flavin. The enzyme exhibits a broad sugar substrate specificity, oxidizing different aldopyranoses to the corresponding C-1, C-2, C-3 or C-1,2, C-2,3 and C-3,4 (di)dehydro sugars with substrate-specific regioselectivity. Accepts only a narrow range of electron acceptors such as substituted benzoquinones and complexed metal ions and reacts extremely slowly with O(2) as acceptor. May play a role in the natural recycling of plant matter by oxidizing all major monosaccharides in lignocellulose and by reducing quinone compounds or reactive radical species generated during lignin depolymerization.</text>
</comment>
<accession>A0A8H5F866</accession>
<dbReference type="GO" id="GO:0005576">
    <property type="term" value="C:extracellular region"/>
    <property type="evidence" value="ECO:0007669"/>
    <property type="project" value="UniProtKB-SubCell"/>
</dbReference>
<comment type="catalytic activity">
    <reaction evidence="12">
        <text>pyranose + acceptor = pyranos-2,3-diulose + reduced acceptor.</text>
        <dbReference type="EC" id="1.1.99.29"/>
    </reaction>
</comment>
<keyword evidence="7" id="KW-0285">Flavoprotein</keyword>
<reference evidence="22 23" key="1">
    <citation type="journal article" date="2020" name="ISME J.">
        <title>Uncovering the hidden diversity of litter-decomposition mechanisms in mushroom-forming fungi.</title>
        <authorList>
            <person name="Floudas D."/>
            <person name="Bentzer J."/>
            <person name="Ahren D."/>
            <person name="Johansson T."/>
            <person name="Persson P."/>
            <person name="Tunlid A."/>
        </authorList>
    </citation>
    <scope>NUCLEOTIDE SEQUENCE [LARGE SCALE GENOMIC DNA]</scope>
    <source>
        <strain evidence="22 23">CBS 101986</strain>
    </source>
</reference>
<evidence type="ECO:0000256" key="14">
    <source>
        <dbReference type="ARBA" id="ARBA00034050"/>
    </source>
</evidence>
<comment type="catalytic activity">
    <reaction evidence="14">
        <text>a pyranoside + acceptor = a pyranosid-3-ulose + reduced acceptor.</text>
        <dbReference type="EC" id="1.1.99.29"/>
    </reaction>
</comment>
<name>A0A8H5F866_9AGAR</name>
<evidence type="ECO:0000256" key="15">
    <source>
        <dbReference type="ARBA" id="ARBA00034059"/>
    </source>
</evidence>
<dbReference type="EMBL" id="JAACJJ010000014">
    <property type="protein sequence ID" value="KAF5327281.1"/>
    <property type="molecule type" value="Genomic_DNA"/>
</dbReference>
<evidence type="ECO:0000313" key="23">
    <source>
        <dbReference type="Proteomes" id="UP000567179"/>
    </source>
</evidence>
<feature type="binding site" evidence="17">
    <location>
        <position position="131"/>
    </location>
    <ligand>
        <name>FAD</name>
        <dbReference type="ChEBI" id="CHEBI:57692"/>
    </ligand>
</feature>
<keyword evidence="23" id="KW-1185">Reference proteome</keyword>
<feature type="region of interest" description="Disordered" evidence="18">
    <location>
        <begin position="640"/>
        <end position="669"/>
    </location>
</feature>
<evidence type="ECO:0000256" key="1">
    <source>
        <dbReference type="ARBA" id="ARBA00001974"/>
    </source>
</evidence>
<comment type="catalytic activity">
    <reaction evidence="11">
        <text>pyranose + acceptor = pyranos-2-ulose + reduced acceptor.</text>
        <dbReference type="EC" id="1.1.99.29"/>
    </reaction>
</comment>
<dbReference type="Gene3D" id="3.50.50.60">
    <property type="entry name" value="FAD/NAD(P)-binding domain"/>
    <property type="match status" value="1"/>
</dbReference>
<dbReference type="SUPFAM" id="SSF51905">
    <property type="entry name" value="FAD/NAD(P)-binding domain"/>
    <property type="match status" value="1"/>
</dbReference>
<comment type="cofactor">
    <cofactor evidence="1 17">
        <name>FAD</name>
        <dbReference type="ChEBI" id="CHEBI:57692"/>
    </cofactor>
</comment>
<comment type="catalytic activity">
    <reaction evidence="15">
        <text>a pyranoside + acceptor = a pyranosid-3,4-diulose + reduced acceptor.</text>
        <dbReference type="EC" id="1.1.99.29"/>
    </reaction>
</comment>
<dbReference type="Pfam" id="PF05199">
    <property type="entry name" value="GMC_oxred_C"/>
    <property type="match status" value="1"/>
</dbReference>
<feature type="chain" id="PRO_5034262034" description="pyranose dehydrogenase (acceptor)" evidence="19">
    <location>
        <begin position="21"/>
        <end position="692"/>
    </location>
</feature>
<evidence type="ECO:0000259" key="21">
    <source>
        <dbReference type="Pfam" id="PF05199"/>
    </source>
</evidence>
<evidence type="ECO:0000256" key="11">
    <source>
        <dbReference type="ARBA" id="ARBA00033986"/>
    </source>
</evidence>
<feature type="active site" description="Proton acceptor" evidence="16">
    <location>
        <position position="616"/>
    </location>
</feature>
<evidence type="ECO:0000256" key="6">
    <source>
        <dbReference type="ARBA" id="ARBA00022525"/>
    </source>
</evidence>
<dbReference type="GO" id="GO:0033718">
    <property type="term" value="F:pyranose dehydrogenase (acceptor) activity"/>
    <property type="evidence" value="ECO:0007669"/>
    <property type="project" value="UniProtKB-EC"/>
</dbReference>
<dbReference type="EC" id="1.1.99.29" evidence="5"/>
<feature type="active site" description="Proton donor" evidence="16">
    <location>
        <position position="573"/>
    </location>
</feature>
<evidence type="ECO:0000256" key="18">
    <source>
        <dbReference type="SAM" id="MobiDB-lite"/>
    </source>
</evidence>
<dbReference type="InterPro" id="IPR007867">
    <property type="entry name" value="GMC_OxRtase_C"/>
</dbReference>
<feature type="domain" description="Glucose-methanol-choline oxidoreductase N-terminal" evidence="20">
    <location>
        <begin position="48"/>
        <end position="371"/>
    </location>
</feature>
<sequence length="692" mass="72659">MLSLELFLLSTSALSVYGSAHHEDFVPRFDRHFHPRNYVTPSTRSSSYDYVIVGGGLAGLVVASRLSDDPSKSVLVLEAGPSGDAVANQLATPSSTYFNSLLNASPYDWLYKTVPQANANSRAMVQPRGRVLGGSSAVNGMYMLRPPSQQVNAWRDLIAPSDAAAAEKWGWDSFYAALKRTENFTEPTTDAVQVAGMAYTLASHNTTGSLHVTYPGYMVPVTGTWLPALEAAGIAKTDDAYAGNNLGGFFALTAMNAANWTRSYSKSAYIDVLPPRSNLHIMSDATVERILFSDAPSNGNLVANTVQFSTGVGTTVQNVAVNKEVLMAGGAYGSAHILQLSGVGPKDVLDAVDIPVKIELDGVGSHMTDHLSAGVFWNSKVDTQGSIMASGSDFSKTALFNGFVNSGTAYVNGSRLFNGDESFATFVSGIDDSTKASATLAPTKSDAGIAGYKTIYDTVLQKFYPTSGLVEILFSINAGKQIAVQAALQLPLSQGRQTLQSSSVYDAPLIDPNYFSHPADVVVLRQGIKLARQIGTMAPLADNLADEVSPGPSVATDADIETWLRNSANTEFHPSGACAMLPREQGGVVDANLKVYGTANVRVVDSSVFPTPQTAHLMAPTYALGEMAASIVAAADAGLSSTPTTSGSGSSPATTVTGTTPATQSSKSGARSLMQVSSWSLLSLAGVVVCFL</sequence>
<dbReference type="PANTHER" id="PTHR11552">
    <property type="entry name" value="GLUCOSE-METHANOL-CHOLINE GMC OXIDOREDUCTASE"/>
    <property type="match status" value="1"/>
</dbReference>
<comment type="caution">
    <text evidence="22">The sequence shown here is derived from an EMBL/GenBank/DDBJ whole genome shotgun (WGS) entry which is preliminary data.</text>
</comment>
<evidence type="ECO:0000256" key="7">
    <source>
        <dbReference type="ARBA" id="ARBA00022630"/>
    </source>
</evidence>
<evidence type="ECO:0000256" key="4">
    <source>
        <dbReference type="ARBA" id="ARBA00011245"/>
    </source>
</evidence>
<keyword evidence="9" id="KW-0560">Oxidoreductase</keyword>
<evidence type="ECO:0000256" key="2">
    <source>
        <dbReference type="ARBA" id="ARBA00004613"/>
    </source>
</evidence>
<evidence type="ECO:0000256" key="10">
    <source>
        <dbReference type="ARBA" id="ARBA00024699"/>
    </source>
</evidence>
<feature type="binding site" evidence="17">
    <location>
        <position position="287"/>
    </location>
    <ligand>
        <name>FAD</name>
        <dbReference type="ChEBI" id="CHEBI:57692"/>
    </ligand>
</feature>
<organism evidence="22 23">
    <name type="scientific">Psilocybe cf. subviscida</name>
    <dbReference type="NCBI Taxonomy" id="2480587"/>
    <lineage>
        <taxon>Eukaryota</taxon>
        <taxon>Fungi</taxon>
        <taxon>Dikarya</taxon>
        <taxon>Basidiomycota</taxon>
        <taxon>Agaricomycotina</taxon>
        <taxon>Agaricomycetes</taxon>
        <taxon>Agaricomycetidae</taxon>
        <taxon>Agaricales</taxon>
        <taxon>Agaricineae</taxon>
        <taxon>Strophariaceae</taxon>
        <taxon>Psilocybe</taxon>
    </lineage>
</organism>
<dbReference type="Gene3D" id="3.30.560.10">
    <property type="entry name" value="Glucose Oxidase, domain 3"/>
    <property type="match status" value="1"/>
</dbReference>
<comment type="catalytic activity">
    <reaction evidence="13">
        <text>pyranose + acceptor = pyranos-3-ulose + reduced acceptor.</text>
        <dbReference type="EC" id="1.1.99.29"/>
    </reaction>
</comment>
<comment type="similarity">
    <text evidence="3">Belongs to the GMC oxidoreductase family.</text>
</comment>
<dbReference type="Gene3D" id="4.10.450.10">
    <property type="entry name" value="Glucose Oxidase, domain 2"/>
    <property type="match status" value="1"/>
</dbReference>
<evidence type="ECO:0000256" key="3">
    <source>
        <dbReference type="ARBA" id="ARBA00010790"/>
    </source>
</evidence>
<keyword evidence="8 17" id="KW-0274">FAD</keyword>
<dbReference type="AlphaFoldDB" id="A0A8H5F866"/>
<keyword evidence="6" id="KW-0964">Secreted</keyword>
<evidence type="ECO:0000256" key="8">
    <source>
        <dbReference type="ARBA" id="ARBA00022827"/>
    </source>
</evidence>
<dbReference type="Proteomes" id="UP000567179">
    <property type="component" value="Unassembled WGS sequence"/>
</dbReference>
<dbReference type="Pfam" id="PF00732">
    <property type="entry name" value="GMC_oxred_N"/>
    <property type="match status" value="1"/>
</dbReference>
<protein>
    <recommendedName>
        <fullName evidence="5">pyranose dehydrogenase (acceptor)</fullName>
        <ecNumber evidence="5">1.1.99.29</ecNumber>
    </recommendedName>
</protein>
<comment type="subcellular location">
    <subcellularLocation>
        <location evidence="2">Secreted</location>
    </subcellularLocation>
</comment>